<evidence type="ECO:0000256" key="2">
    <source>
        <dbReference type="ARBA" id="ARBA00022475"/>
    </source>
</evidence>
<feature type="transmembrane region" description="Helical" evidence="6">
    <location>
        <begin position="17"/>
        <end position="39"/>
    </location>
</feature>
<dbReference type="AlphaFoldDB" id="A0A162SP26"/>
<dbReference type="RefSeq" id="WP_066624789.1">
    <property type="nucleotide sequence ID" value="NZ_FQXL01000005.1"/>
</dbReference>
<keyword evidence="8" id="KW-1185">Reference proteome</keyword>
<accession>A0A162SP26</accession>
<evidence type="ECO:0000256" key="3">
    <source>
        <dbReference type="ARBA" id="ARBA00022692"/>
    </source>
</evidence>
<dbReference type="GO" id="GO:0022857">
    <property type="term" value="F:transmembrane transporter activity"/>
    <property type="evidence" value="ECO:0007669"/>
    <property type="project" value="InterPro"/>
</dbReference>
<comment type="subcellular location">
    <subcellularLocation>
        <location evidence="1">Cell membrane</location>
        <topology evidence="1">Multi-pass membrane protein</topology>
    </subcellularLocation>
</comment>
<reference evidence="7 8" key="1">
    <citation type="submission" date="2016-04" db="EMBL/GenBank/DDBJ databases">
        <title>Genome sequence of Clostridium magnum DSM 2767.</title>
        <authorList>
            <person name="Poehlein A."/>
            <person name="Uhlig R."/>
            <person name="Fischer R."/>
            <person name="Bahl H."/>
            <person name="Daniel R."/>
        </authorList>
    </citation>
    <scope>NUCLEOTIDE SEQUENCE [LARGE SCALE GENOMIC DNA]</scope>
    <source>
        <strain evidence="7 8">DSM 2767</strain>
    </source>
</reference>
<dbReference type="PIRSF" id="PIRSF006060">
    <property type="entry name" value="AA_transporter"/>
    <property type="match status" value="1"/>
</dbReference>
<dbReference type="Pfam" id="PF13520">
    <property type="entry name" value="AA_permease_2"/>
    <property type="match status" value="1"/>
</dbReference>
<feature type="transmembrane region" description="Helical" evidence="6">
    <location>
        <begin position="136"/>
        <end position="157"/>
    </location>
</feature>
<feature type="transmembrane region" description="Helical" evidence="6">
    <location>
        <begin position="361"/>
        <end position="382"/>
    </location>
</feature>
<keyword evidence="2" id="KW-1003">Cell membrane</keyword>
<evidence type="ECO:0000313" key="8">
    <source>
        <dbReference type="Proteomes" id="UP000076603"/>
    </source>
</evidence>
<evidence type="ECO:0000256" key="6">
    <source>
        <dbReference type="SAM" id="Phobius"/>
    </source>
</evidence>
<evidence type="ECO:0000256" key="5">
    <source>
        <dbReference type="ARBA" id="ARBA00023136"/>
    </source>
</evidence>
<evidence type="ECO:0000313" key="7">
    <source>
        <dbReference type="EMBL" id="KZL91684.1"/>
    </source>
</evidence>
<keyword evidence="4 6" id="KW-1133">Transmembrane helix</keyword>
<dbReference type="EMBL" id="LWAE01000003">
    <property type="protein sequence ID" value="KZL91684.1"/>
    <property type="molecule type" value="Genomic_DNA"/>
</dbReference>
<dbReference type="PANTHER" id="PTHR42770:SF7">
    <property type="entry name" value="MEMBRANE PROTEIN"/>
    <property type="match status" value="1"/>
</dbReference>
<feature type="transmembrane region" description="Helical" evidence="6">
    <location>
        <begin position="402"/>
        <end position="421"/>
    </location>
</feature>
<gene>
    <name evidence="7" type="primary">yhdG_5</name>
    <name evidence="7" type="ORF">CLMAG_34430</name>
</gene>
<evidence type="ECO:0000256" key="4">
    <source>
        <dbReference type="ARBA" id="ARBA00022989"/>
    </source>
</evidence>
<proteinExistence type="predicted"/>
<comment type="caution">
    <text evidence="7">The sequence shown here is derived from an EMBL/GenBank/DDBJ whole genome shotgun (WGS) entry which is preliminary data.</text>
</comment>
<feature type="transmembrane region" description="Helical" evidence="6">
    <location>
        <begin position="45"/>
        <end position="67"/>
    </location>
</feature>
<evidence type="ECO:0000256" key="1">
    <source>
        <dbReference type="ARBA" id="ARBA00004651"/>
    </source>
</evidence>
<feature type="transmembrane region" description="Helical" evidence="6">
    <location>
        <begin position="200"/>
        <end position="218"/>
    </location>
</feature>
<keyword evidence="5 6" id="KW-0472">Membrane</keyword>
<feature type="transmembrane region" description="Helical" evidence="6">
    <location>
        <begin position="290"/>
        <end position="315"/>
    </location>
</feature>
<feature type="transmembrane region" description="Helical" evidence="6">
    <location>
        <begin position="164"/>
        <end position="188"/>
    </location>
</feature>
<dbReference type="GO" id="GO:0005886">
    <property type="term" value="C:plasma membrane"/>
    <property type="evidence" value="ECO:0007669"/>
    <property type="project" value="UniProtKB-SubCell"/>
</dbReference>
<dbReference type="InterPro" id="IPR002293">
    <property type="entry name" value="AA/rel_permease1"/>
</dbReference>
<dbReference type="PATRIC" id="fig|1121326.3.peg.3482"/>
<dbReference type="InterPro" id="IPR050367">
    <property type="entry name" value="APC_superfamily"/>
</dbReference>
<feature type="transmembrane region" description="Helical" evidence="6">
    <location>
        <begin position="336"/>
        <end position="355"/>
    </location>
</feature>
<feature type="transmembrane region" description="Helical" evidence="6">
    <location>
        <begin position="88"/>
        <end position="116"/>
    </location>
</feature>
<dbReference type="OrthoDB" id="178667at2"/>
<dbReference type="Gene3D" id="1.20.1740.10">
    <property type="entry name" value="Amino acid/polyamine transporter I"/>
    <property type="match status" value="1"/>
</dbReference>
<feature type="transmembrane region" description="Helical" evidence="6">
    <location>
        <begin position="427"/>
        <end position="449"/>
    </location>
</feature>
<sequence>MGESSKNFEKVLDKRDIFALAFGAMIGWGWVVLAGDWILKAGTLGAILAFLIGGVMVLFVGLTYAELTSAMPKCGGEHVFSYRALGRNASFICTWAIVLGYISVVAFEAVAFPTVLEYLFPSYPQILMYNIAGFDVYFTWVIVGVISSIVITIINYLGVKTAAFLQGVLTILIAIIGLTLVCGSVVNGTPQNLKPLFMDGSKGILAVAVMTPFMYVGFDVIPQAAEEINLPLKKIGQILILSVVMAVVWYVMIILGVSLALTHSEMKASTLVTADAMAKVFMNSSLASKVLIIGGIGGIITSWNSFYIGGSRALYSMAESNMLPAFLAKMHPKYKTPCNAVLLVGAVSAIAPLFGKKMLGWLVDAGGLTIVIAYLIVSISFLVLRKKEPNMARPYKVKHGKFVGVMACILSGVITLLYLPGAPAALIWPYEWGIVIFWSVLGAIFYGWAKISNTKAGINEHHELEKLLEESYEDVKEA</sequence>
<feature type="transmembrane region" description="Helical" evidence="6">
    <location>
        <begin position="238"/>
        <end position="261"/>
    </location>
</feature>
<keyword evidence="3 6" id="KW-0812">Transmembrane</keyword>
<dbReference type="Proteomes" id="UP000076603">
    <property type="component" value="Unassembled WGS sequence"/>
</dbReference>
<dbReference type="STRING" id="1121326.CLMAG_34430"/>
<name>A0A162SP26_9CLOT</name>
<dbReference type="PANTHER" id="PTHR42770">
    <property type="entry name" value="AMINO ACID TRANSPORTER-RELATED"/>
    <property type="match status" value="1"/>
</dbReference>
<organism evidence="7 8">
    <name type="scientific">Clostridium magnum DSM 2767</name>
    <dbReference type="NCBI Taxonomy" id="1121326"/>
    <lineage>
        <taxon>Bacteria</taxon>
        <taxon>Bacillati</taxon>
        <taxon>Bacillota</taxon>
        <taxon>Clostridia</taxon>
        <taxon>Eubacteriales</taxon>
        <taxon>Clostridiaceae</taxon>
        <taxon>Clostridium</taxon>
    </lineage>
</organism>
<protein>
    <submittedName>
        <fullName evidence="7">Putative amino acid permease YhdG</fullName>
    </submittedName>
</protein>